<sequence length="250" mass="27118">MDHETLLREAGERRAACVAAPPDRPSKRRCAENSDSGAFAPAPTRGLQLRETGDGTGLHFSGYASVYERGYEMWDFYGPYTEIVAAGAAANSLARADLDVPLVLQHDSLRRIARTTNGTLALAEDEIGLRVEAPALDAADPDVAYIAPKLRSGLIDEMSFKFRIVRGQWSPDYTEYRITEVDIHRGDVAIVAYGANPYTVGAGLRAADVRELVRGVDDATALTILADLQARSATPSPRVTSDDVRVLPFI</sequence>
<dbReference type="OrthoDB" id="9804926at2"/>
<evidence type="ECO:0000256" key="1">
    <source>
        <dbReference type="ARBA" id="ARBA00022612"/>
    </source>
</evidence>
<organism evidence="6 7">
    <name type="scientific">Rarobacter faecitabidus</name>
    <dbReference type="NCBI Taxonomy" id="13243"/>
    <lineage>
        <taxon>Bacteria</taxon>
        <taxon>Bacillati</taxon>
        <taxon>Actinomycetota</taxon>
        <taxon>Actinomycetes</taxon>
        <taxon>Micrococcales</taxon>
        <taxon>Rarobacteraceae</taxon>
        <taxon>Rarobacter</taxon>
    </lineage>
</organism>
<feature type="region of interest" description="Disordered" evidence="4">
    <location>
        <begin position="16"/>
        <end position="43"/>
    </location>
</feature>
<comment type="caution">
    <text evidence="6">The sequence shown here is derived from an EMBL/GenBank/DDBJ whole genome shotgun (WGS) entry which is preliminary data.</text>
</comment>
<keyword evidence="1" id="KW-1188">Viral release from host cell</keyword>
<feature type="domain" description="Prohead serine protease" evidence="5">
    <location>
        <begin position="51"/>
        <end position="199"/>
    </location>
</feature>
<reference evidence="6 7" key="1">
    <citation type="submission" date="2019-06" db="EMBL/GenBank/DDBJ databases">
        <title>Sequencing the genomes of 1000 actinobacteria strains.</title>
        <authorList>
            <person name="Klenk H.-P."/>
        </authorList>
    </citation>
    <scope>NUCLEOTIDE SEQUENCE [LARGE SCALE GENOMIC DNA]</scope>
    <source>
        <strain evidence="6 7">DSM 4813</strain>
    </source>
</reference>
<dbReference type="AlphaFoldDB" id="A0A542ZDW8"/>
<keyword evidence="7" id="KW-1185">Reference proteome</keyword>
<dbReference type="NCBIfam" id="TIGR01543">
    <property type="entry name" value="proheadase_HK97"/>
    <property type="match status" value="1"/>
</dbReference>
<evidence type="ECO:0000313" key="7">
    <source>
        <dbReference type="Proteomes" id="UP000315389"/>
    </source>
</evidence>
<keyword evidence="3" id="KW-0378">Hydrolase</keyword>
<keyword evidence="2" id="KW-0645">Protease</keyword>
<dbReference type="EMBL" id="VFOS01000003">
    <property type="protein sequence ID" value="TQL58536.1"/>
    <property type="molecule type" value="Genomic_DNA"/>
</dbReference>
<dbReference type="GO" id="GO:0006508">
    <property type="term" value="P:proteolysis"/>
    <property type="evidence" value="ECO:0007669"/>
    <property type="project" value="UniProtKB-KW"/>
</dbReference>
<proteinExistence type="predicted"/>
<gene>
    <name evidence="6" type="ORF">FB461_1951</name>
</gene>
<accession>A0A542ZDW8</accession>
<dbReference type="RefSeq" id="WP_142121518.1">
    <property type="nucleotide sequence ID" value="NZ_BAAASV010000002.1"/>
</dbReference>
<dbReference type="GO" id="GO:0008233">
    <property type="term" value="F:peptidase activity"/>
    <property type="evidence" value="ECO:0007669"/>
    <property type="project" value="UniProtKB-KW"/>
</dbReference>
<evidence type="ECO:0000256" key="3">
    <source>
        <dbReference type="ARBA" id="ARBA00022801"/>
    </source>
</evidence>
<dbReference type="InterPro" id="IPR054613">
    <property type="entry name" value="Peptidase_S78_dom"/>
</dbReference>
<name>A0A542ZDW8_RARFA</name>
<dbReference type="Proteomes" id="UP000315389">
    <property type="component" value="Unassembled WGS sequence"/>
</dbReference>
<evidence type="ECO:0000256" key="2">
    <source>
        <dbReference type="ARBA" id="ARBA00022670"/>
    </source>
</evidence>
<dbReference type="Pfam" id="PF04586">
    <property type="entry name" value="Peptidase_S78"/>
    <property type="match status" value="1"/>
</dbReference>
<protein>
    <recommendedName>
        <fullName evidence="5">Prohead serine protease domain-containing protein</fullName>
    </recommendedName>
</protein>
<dbReference type="InterPro" id="IPR006433">
    <property type="entry name" value="Prohead_protease"/>
</dbReference>
<evidence type="ECO:0000313" key="6">
    <source>
        <dbReference type="EMBL" id="TQL58536.1"/>
    </source>
</evidence>
<evidence type="ECO:0000259" key="5">
    <source>
        <dbReference type="Pfam" id="PF04586"/>
    </source>
</evidence>
<evidence type="ECO:0000256" key="4">
    <source>
        <dbReference type="SAM" id="MobiDB-lite"/>
    </source>
</evidence>